<reference evidence="1 2" key="1">
    <citation type="submission" date="2024-03" db="EMBL/GenBank/DDBJ databases">
        <title>Whole genome sequencing of Streptomyces racemochromogenes, to identify antimicrobial biosynthetic gene clusters.</title>
        <authorList>
            <person name="Suryawanshi P."/>
            <person name="Krishnaraj P.U."/>
            <person name="Arun Y.P."/>
            <person name="Suryawanshi M.P."/>
            <person name="Rakshit O."/>
        </authorList>
    </citation>
    <scope>NUCLEOTIDE SEQUENCE [LARGE SCALE GENOMIC DNA]</scope>
    <source>
        <strain evidence="1 2">AUDT626</strain>
    </source>
</reference>
<evidence type="ECO:0000313" key="1">
    <source>
        <dbReference type="EMBL" id="MFH7598948.1"/>
    </source>
</evidence>
<protein>
    <recommendedName>
        <fullName evidence="3">Secreted protein</fullName>
    </recommendedName>
</protein>
<organism evidence="1 2">
    <name type="scientific">Streptomyces racemochromogenes</name>
    <dbReference type="NCBI Taxonomy" id="67353"/>
    <lineage>
        <taxon>Bacteria</taxon>
        <taxon>Bacillati</taxon>
        <taxon>Actinomycetota</taxon>
        <taxon>Actinomycetes</taxon>
        <taxon>Kitasatosporales</taxon>
        <taxon>Streptomycetaceae</taxon>
        <taxon>Streptomyces</taxon>
    </lineage>
</organism>
<proteinExistence type="predicted"/>
<sequence length="70" mass="7486">MLWPMLAIALGFLGVAVLSVLALRVFLEVRKLSGQVARASRRITEASGDLERAAADLAGAARREGALRRP</sequence>
<accession>A0ABW7PKY3</accession>
<name>A0ABW7PKY3_9ACTN</name>
<dbReference type="Proteomes" id="UP001610631">
    <property type="component" value="Unassembled WGS sequence"/>
</dbReference>
<comment type="caution">
    <text evidence="1">The sequence shown here is derived from an EMBL/GenBank/DDBJ whole genome shotgun (WGS) entry which is preliminary data.</text>
</comment>
<evidence type="ECO:0008006" key="3">
    <source>
        <dbReference type="Google" id="ProtNLM"/>
    </source>
</evidence>
<dbReference type="RefSeq" id="WP_395512616.1">
    <property type="nucleotide sequence ID" value="NZ_JBBDHD010000101.1"/>
</dbReference>
<gene>
    <name evidence="1" type="ORF">WDV06_28215</name>
</gene>
<evidence type="ECO:0000313" key="2">
    <source>
        <dbReference type="Proteomes" id="UP001610631"/>
    </source>
</evidence>
<keyword evidence="2" id="KW-1185">Reference proteome</keyword>
<dbReference type="EMBL" id="JBBDHD010000101">
    <property type="protein sequence ID" value="MFH7598948.1"/>
    <property type="molecule type" value="Genomic_DNA"/>
</dbReference>